<dbReference type="RefSeq" id="WP_115585417.1">
    <property type="nucleotide sequence ID" value="NZ_CP025544.1"/>
</dbReference>
<dbReference type="AlphaFoldDB" id="A0A345ZAT5"/>
<evidence type="ECO:0000313" key="3">
    <source>
        <dbReference type="Proteomes" id="UP000254834"/>
    </source>
</evidence>
<evidence type="ECO:0000313" key="2">
    <source>
        <dbReference type="EMBL" id="AXK60402.1"/>
    </source>
</evidence>
<feature type="transmembrane region" description="Helical" evidence="1">
    <location>
        <begin position="6"/>
        <end position="24"/>
    </location>
</feature>
<evidence type="ECO:0000256" key="1">
    <source>
        <dbReference type="SAM" id="Phobius"/>
    </source>
</evidence>
<keyword evidence="3" id="KW-1185">Reference proteome</keyword>
<dbReference type="Proteomes" id="UP000254834">
    <property type="component" value="Chromosome"/>
</dbReference>
<gene>
    <name evidence="2" type="ORF">C0J27_01400</name>
</gene>
<dbReference type="EMBL" id="CP025544">
    <property type="protein sequence ID" value="AXK60402.1"/>
    <property type="molecule type" value="Genomic_DNA"/>
</dbReference>
<dbReference type="KEGG" id="cdes:C0J27_01400"/>
<proteinExistence type="predicted"/>
<reference evidence="2 3" key="1">
    <citation type="submission" date="2017-12" db="EMBL/GenBank/DDBJ databases">
        <title>Chromulinavorax destructans is a abundant pathogen of dominant heterotrophic picoflagllates.</title>
        <authorList>
            <person name="Deeg C.M."/>
            <person name="Zimmer M."/>
            <person name="Suttle C.A."/>
        </authorList>
    </citation>
    <scope>NUCLEOTIDE SEQUENCE [LARGE SCALE GENOMIC DNA]</scope>
    <source>
        <strain evidence="2 3">SeV1</strain>
    </source>
</reference>
<accession>A0A345ZAT5</accession>
<keyword evidence="1" id="KW-0812">Transmembrane</keyword>
<name>A0A345ZAT5_9BACT</name>
<keyword evidence="1" id="KW-0472">Membrane</keyword>
<organism evidence="2 3">
    <name type="scientific">Candidatus Chromulinivorax destructor</name>
    <dbReference type="NCBI Taxonomy" id="2066483"/>
    <lineage>
        <taxon>Bacteria</taxon>
        <taxon>Candidatus Babelota</taxon>
        <taxon>Candidatus Babeliae</taxon>
        <taxon>Candidatus Babeliales</taxon>
        <taxon>Candidatus Chromulinivoraceae</taxon>
        <taxon>Candidatus Chromulinivorax</taxon>
    </lineage>
</organism>
<protein>
    <submittedName>
        <fullName evidence="2">Uncharacterized protein</fullName>
    </submittedName>
</protein>
<sequence length="61" mass="6393">MKDMKMVAMIAAVLAIVGIGYYYMNCHKIASVKIQAVAVDKNGPGIPSKSNTISYISGSAA</sequence>
<keyword evidence="1" id="KW-1133">Transmembrane helix</keyword>